<proteinExistence type="predicted"/>
<dbReference type="CDD" id="cd05262">
    <property type="entry name" value="SDR_a7"/>
    <property type="match status" value="1"/>
</dbReference>
<feature type="domain" description="NAD-dependent epimerase/dehydratase" evidence="1">
    <location>
        <begin position="3"/>
        <end position="213"/>
    </location>
</feature>
<dbReference type="InterPro" id="IPR036291">
    <property type="entry name" value="NAD(P)-bd_dom_sf"/>
</dbReference>
<evidence type="ECO:0000259" key="1">
    <source>
        <dbReference type="Pfam" id="PF01370"/>
    </source>
</evidence>
<dbReference type="EMBL" id="BAAAHE010000006">
    <property type="protein sequence ID" value="GAA0606713.1"/>
    <property type="molecule type" value="Genomic_DNA"/>
</dbReference>
<dbReference type="PANTHER" id="PTHR48079">
    <property type="entry name" value="PROTEIN YEEZ"/>
    <property type="match status" value="1"/>
</dbReference>
<evidence type="ECO:0000313" key="3">
    <source>
        <dbReference type="Proteomes" id="UP001500957"/>
    </source>
</evidence>
<gene>
    <name evidence="2" type="ORF">GCM10009547_05850</name>
</gene>
<sequence>MRIFVTGASGWIGVPTVTRLLAAGHEVVGLARSDAAAAAIPAGAEVVRGSLDDLDLLHAQAADSDGVVHLAFRHDIAFAGDFTGAVVSDRRAIDAFGDALKGSDKPFVLASGVLGLPGGRVITEDDRPDPAVHPRYANAAVTLDLAANAVRSVVVRFAPTVHGAGDHGFVAALVGIAQQTGVSGYLGDGTNRWPAVHVSDAADLVHRALERAPAGSVVHAMAEVGVPTRDIAEAIGRQLGVPARSIPPEQAAHFGFLAELFGMDAPTSSEITRRELGWNPSGPTLLEDLNVGAYSPR</sequence>
<protein>
    <submittedName>
        <fullName evidence="2">SDR family oxidoreductase</fullName>
    </submittedName>
</protein>
<dbReference type="Proteomes" id="UP001500957">
    <property type="component" value="Unassembled WGS sequence"/>
</dbReference>
<organism evidence="2 3">
    <name type="scientific">Sporichthya brevicatena</name>
    <dbReference type="NCBI Taxonomy" id="171442"/>
    <lineage>
        <taxon>Bacteria</taxon>
        <taxon>Bacillati</taxon>
        <taxon>Actinomycetota</taxon>
        <taxon>Actinomycetes</taxon>
        <taxon>Sporichthyales</taxon>
        <taxon>Sporichthyaceae</taxon>
        <taxon>Sporichthya</taxon>
    </lineage>
</organism>
<keyword evidence="3" id="KW-1185">Reference proteome</keyword>
<accession>A0ABN1G9J1</accession>
<dbReference type="Pfam" id="PF01370">
    <property type="entry name" value="Epimerase"/>
    <property type="match status" value="1"/>
</dbReference>
<name>A0ABN1G9J1_9ACTN</name>
<evidence type="ECO:0000313" key="2">
    <source>
        <dbReference type="EMBL" id="GAA0606713.1"/>
    </source>
</evidence>
<dbReference type="RefSeq" id="WP_344601481.1">
    <property type="nucleotide sequence ID" value="NZ_BAAAHE010000006.1"/>
</dbReference>
<dbReference type="PANTHER" id="PTHR48079:SF6">
    <property type="entry name" value="NAD(P)-BINDING DOMAIN-CONTAINING PROTEIN-RELATED"/>
    <property type="match status" value="1"/>
</dbReference>
<comment type="caution">
    <text evidence="2">The sequence shown here is derived from an EMBL/GenBank/DDBJ whole genome shotgun (WGS) entry which is preliminary data.</text>
</comment>
<dbReference type="Gene3D" id="3.40.50.720">
    <property type="entry name" value="NAD(P)-binding Rossmann-like Domain"/>
    <property type="match status" value="1"/>
</dbReference>
<dbReference type="InterPro" id="IPR001509">
    <property type="entry name" value="Epimerase_deHydtase"/>
</dbReference>
<reference evidence="2 3" key="1">
    <citation type="journal article" date="2019" name="Int. J. Syst. Evol. Microbiol.">
        <title>The Global Catalogue of Microorganisms (GCM) 10K type strain sequencing project: providing services to taxonomists for standard genome sequencing and annotation.</title>
        <authorList>
            <consortium name="The Broad Institute Genomics Platform"/>
            <consortium name="The Broad Institute Genome Sequencing Center for Infectious Disease"/>
            <person name="Wu L."/>
            <person name="Ma J."/>
        </authorList>
    </citation>
    <scope>NUCLEOTIDE SEQUENCE [LARGE SCALE GENOMIC DNA]</scope>
    <source>
        <strain evidence="2 3">JCM 10671</strain>
    </source>
</reference>
<dbReference type="InterPro" id="IPR051783">
    <property type="entry name" value="NAD(P)-dependent_oxidoreduct"/>
</dbReference>
<dbReference type="SUPFAM" id="SSF51735">
    <property type="entry name" value="NAD(P)-binding Rossmann-fold domains"/>
    <property type="match status" value="1"/>
</dbReference>